<reference evidence="1 2" key="1">
    <citation type="journal article" date="2020" name="IScience">
        <title>Genome Sequencing of the Endangered Kingdonia uniflora (Circaeasteraceae, Ranunculales) Reveals Potential Mechanisms of Evolutionary Specialization.</title>
        <authorList>
            <person name="Sun Y."/>
            <person name="Deng T."/>
            <person name="Zhang A."/>
            <person name="Moore M.J."/>
            <person name="Landis J.B."/>
            <person name="Lin N."/>
            <person name="Zhang H."/>
            <person name="Zhang X."/>
            <person name="Huang J."/>
            <person name="Zhang X."/>
            <person name="Sun H."/>
            <person name="Wang H."/>
        </authorList>
    </citation>
    <scope>NUCLEOTIDE SEQUENCE [LARGE SCALE GENOMIC DNA]</scope>
    <source>
        <strain evidence="1">TB1705</strain>
        <tissue evidence="1">Leaf</tissue>
    </source>
</reference>
<gene>
    <name evidence="1" type="ORF">GIB67_020154</name>
</gene>
<name>A0A7J7NIA5_9MAGN</name>
<organism evidence="1 2">
    <name type="scientific">Kingdonia uniflora</name>
    <dbReference type="NCBI Taxonomy" id="39325"/>
    <lineage>
        <taxon>Eukaryota</taxon>
        <taxon>Viridiplantae</taxon>
        <taxon>Streptophyta</taxon>
        <taxon>Embryophyta</taxon>
        <taxon>Tracheophyta</taxon>
        <taxon>Spermatophyta</taxon>
        <taxon>Magnoliopsida</taxon>
        <taxon>Ranunculales</taxon>
        <taxon>Circaeasteraceae</taxon>
        <taxon>Kingdonia</taxon>
    </lineage>
</organism>
<comment type="caution">
    <text evidence="1">The sequence shown here is derived from an EMBL/GenBank/DDBJ whole genome shotgun (WGS) entry which is preliminary data.</text>
</comment>
<evidence type="ECO:0000313" key="2">
    <source>
        <dbReference type="Proteomes" id="UP000541444"/>
    </source>
</evidence>
<evidence type="ECO:0000313" key="1">
    <source>
        <dbReference type="EMBL" id="KAF6166925.1"/>
    </source>
</evidence>
<proteinExistence type="predicted"/>
<sequence length="279" mass="31174">MNSRVGPINSTLGTDCSHFISPRNFEGDSLCSAIVDLSITGSEETVMLIKRAKLVKERNLEAARRQDRDSFHDPHFGLRIARIDFKKPCLLCSQYELIVLAIMQLLIKYVYNQEFKYAKFTIGYIMKVPPGDVPYIIGSTTSLNGNSIGNAHPNMTIYDQILNFLKVKAVNYDGLFLSAVFIRMYSINMVVKELVLSSDEIDSQIWDLLSSGLSGGIPQEVLTIARGRKRSYKTYITAIKPLIKGIKSFIVADLETILVNSIHKPYAAGCLVVEQGIEI</sequence>
<accession>A0A7J7NIA5</accession>
<dbReference type="Proteomes" id="UP000541444">
    <property type="component" value="Unassembled WGS sequence"/>
</dbReference>
<keyword evidence="2" id="KW-1185">Reference proteome</keyword>
<dbReference type="EMBL" id="JACGCM010000769">
    <property type="protein sequence ID" value="KAF6166925.1"/>
    <property type="molecule type" value="Genomic_DNA"/>
</dbReference>
<dbReference type="AlphaFoldDB" id="A0A7J7NIA5"/>
<protein>
    <submittedName>
        <fullName evidence="1">Uncharacterized protein</fullName>
    </submittedName>
</protein>
<dbReference type="OrthoDB" id="1302875at2759"/>